<dbReference type="GO" id="GO:0008194">
    <property type="term" value="F:UDP-glycosyltransferase activity"/>
    <property type="evidence" value="ECO:0007669"/>
    <property type="project" value="InterPro"/>
</dbReference>
<reference evidence="4 5" key="1">
    <citation type="journal article" date="2019" name="Microb. Cell Fact.">
        <title>Exploring novel herbicidin analogues by transcriptional regulator overexpression and MS/MS molecular networking.</title>
        <authorList>
            <person name="Shi Y."/>
            <person name="Gu R."/>
            <person name="Li Y."/>
            <person name="Wang X."/>
            <person name="Ren W."/>
            <person name="Li X."/>
            <person name="Wang L."/>
            <person name="Xie Y."/>
            <person name="Hong B."/>
        </authorList>
    </citation>
    <scope>NUCLEOTIDE SEQUENCE [LARGE SCALE GENOMIC DNA]</scope>
    <source>
        <strain evidence="4 5">US-43</strain>
    </source>
</reference>
<dbReference type="InterPro" id="IPR002213">
    <property type="entry name" value="UDP_glucos_trans"/>
</dbReference>
<evidence type="ECO:0000259" key="2">
    <source>
        <dbReference type="Pfam" id="PF03033"/>
    </source>
</evidence>
<dbReference type="Pfam" id="PF06722">
    <property type="entry name" value="EryCIII-like_C"/>
    <property type="match status" value="1"/>
</dbReference>
<accession>A0A5N5WE41</accession>
<dbReference type="FunFam" id="3.40.50.2000:FF:000009">
    <property type="entry name" value="Sterol 3-beta-glucosyltransferase UGT80A2"/>
    <property type="match status" value="1"/>
</dbReference>
<dbReference type="OrthoDB" id="3253247at2"/>
<keyword evidence="5" id="KW-1185">Reference proteome</keyword>
<dbReference type="Proteomes" id="UP000327000">
    <property type="component" value="Unassembled WGS sequence"/>
</dbReference>
<proteinExistence type="predicted"/>
<sequence length="409" mass="42426">MRVLLSTIGTRGEVQPMVALATALRALGAEARLCVPPDFREWVEGLGFPVVPIGPALRGTASGHGFRPTPERLRELAEGTVVTQFATLPEAARGCDAVVAGGGLQFAARSVAEAAGVRYVHVSYCPVTLPSPHHAPPPLALQGRPLAPDTADRRALWAEDADHVNATFRKALDSGRAEVFGLPPVGDVRGHTLGDQPWLAADPVLGPWPGGDVLGTAGPPWQPGAWLLPDDTPLSPALEDFLAAGEPPVYFGFGSIRATPGLPEAMVGAARAVGRRALVSRGWAGLSLVDDAEDCFLVGDVNQRALFPRVAAVVHHGGAGTTTAAASAGAPQVVAPQMYDQHYWARRVHELGVGAAHPPAPPTAGSLAAALRHALHPDTAARARTVAATVRADGARRAAERLLAGTEGE</sequence>
<evidence type="ECO:0000313" key="4">
    <source>
        <dbReference type="EMBL" id="KAB7849997.1"/>
    </source>
</evidence>
<dbReference type="PANTHER" id="PTHR48050">
    <property type="entry name" value="STEROL 3-BETA-GLUCOSYLTRANSFERASE"/>
    <property type="match status" value="1"/>
</dbReference>
<feature type="domain" description="Erythromycin biosynthesis protein CIII-like C-terminal" evidence="3">
    <location>
        <begin position="297"/>
        <end position="394"/>
    </location>
</feature>
<dbReference type="AlphaFoldDB" id="A0A5N5WE41"/>
<dbReference type="RefSeq" id="WP_152262588.1">
    <property type="nucleotide sequence ID" value="NZ_VOKX01000009.1"/>
</dbReference>
<dbReference type="GO" id="GO:0016758">
    <property type="term" value="F:hexosyltransferase activity"/>
    <property type="evidence" value="ECO:0007669"/>
    <property type="project" value="InterPro"/>
</dbReference>
<dbReference type="InterPro" id="IPR004276">
    <property type="entry name" value="GlycoTrans_28_N"/>
</dbReference>
<dbReference type="InterPro" id="IPR050426">
    <property type="entry name" value="Glycosyltransferase_28"/>
</dbReference>
<dbReference type="EMBL" id="VOKX01000009">
    <property type="protein sequence ID" value="KAB7849997.1"/>
    <property type="molecule type" value="Genomic_DNA"/>
</dbReference>
<dbReference type="GO" id="GO:0005975">
    <property type="term" value="P:carbohydrate metabolic process"/>
    <property type="evidence" value="ECO:0007669"/>
    <property type="project" value="InterPro"/>
</dbReference>
<dbReference type="CDD" id="cd03784">
    <property type="entry name" value="GT1_Gtf-like"/>
    <property type="match status" value="1"/>
</dbReference>
<evidence type="ECO:0000259" key="3">
    <source>
        <dbReference type="Pfam" id="PF06722"/>
    </source>
</evidence>
<gene>
    <name evidence="4" type="ORF">FRZ00_05090</name>
</gene>
<organism evidence="4 5">
    <name type="scientific">Streptomyces mobaraensis</name>
    <name type="common">Streptoverticillium mobaraense</name>
    <dbReference type="NCBI Taxonomy" id="35621"/>
    <lineage>
        <taxon>Bacteria</taxon>
        <taxon>Bacillati</taxon>
        <taxon>Actinomycetota</taxon>
        <taxon>Actinomycetes</taxon>
        <taxon>Kitasatosporales</taxon>
        <taxon>Streptomycetaceae</taxon>
        <taxon>Streptomyces</taxon>
    </lineage>
</organism>
<dbReference type="SUPFAM" id="SSF53756">
    <property type="entry name" value="UDP-Glycosyltransferase/glycogen phosphorylase"/>
    <property type="match status" value="1"/>
</dbReference>
<dbReference type="Gene3D" id="3.40.50.2000">
    <property type="entry name" value="Glycogen Phosphorylase B"/>
    <property type="match status" value="2"/>
</dbReference>
<dbReference type="GO" id="GO:0033072">
    <property type="term" value="P:vancomycin biosynthetic process"/>
    <property type="evidence" value="ECO:0007669"/>
    <property type="project" value="UniProtKB-ARBA"/>
</dbReference>
<evidence type="ECO:0000313" key="5">
    <source>
        <dbReference type="Proteomes" id="UP000327000"/>
    </source>
</evidence>
<name>A0A5N5WE41_STRMB</name>
<dbReference type="PANTHER" id="PTHR48050:SF13">
    <property type="entry name" value="STEROL 3-BETA-GLUCOSYLTRANSFERASE UGT80A2"/>
    <property type="match status" value="1"/>
</dbReference>
<protein>
    <submittedName>
        <fullName evidence="4">Glycosyltransferase family 1 protein</fullName>
    </submittedName>
</protein>
<dbReference type="InterPro" id="IPR010610">
    <property type="entry name" value="EryCIII-like_C"/>
</dbReference>
<comment type="caution">
    <text evidence="4">The sequence shown here is derived from an EMBL/GenBank/DDBJ whole genome shotgun (WGS) entry which is preliminary data.</text>
</comment>
<feature type="domain" description="Glycosyltransferase family 28 N-terminal" evidence="2">
    <location>
        <begin position="3"/>
        <end position="77"/>
    </location>
</feature>
<evidence type="ECO:0000256" key="1">
    <source>
        <dbReference type="ARBA" id="ARBA00022679"/>
    </source>
</evidence>
<keyword evidence="1 4" id="KW-0808">Transferase</keyword>
<dbReference type="Pfam" id="PF03033">
    <property type="entry name" value="Glyco_transf_28"/>
    <property type="match status" value="1"/>
</dbReference>